<accession>A0AAW2DMI8</accession>
<proteinExistence type="predicted"/>
<protein>
    <submittedName>
        <fullName evidence="1">Uncharacterized protein</fullName>
    </submittedName>
</protein>
<evidence type="ECO:0000313" key="2">
    <source>
        <dbReference type="Proteomes" id="UP001459277"/>
    </source>
</evidence>
<organism evidence="1 2">
    <name type="scientific">Lithocarpus litseifolius</name>
    <dbReference type="NCBI Taxonomy" id="425828"/>
    <lineage>
        <taxon>Eukaryota</taxon>
        <taxon>Viridiplantae</taxon>
        <taxon>Streptophyta</taxon>
        <taxon>Embryophyta</taxon>
        <taxon>Tracheophyta</taxon>
        <taxon>Spermatophyta</taxon>
        <taxon>Magnoliopsida</taxon>
        <taxon>eudicotyledons</taxon>
        <taxon>Gunneridae</taxon>
        <taxon>Pentapetalae</taxon>
        <taxon>rosids</taxon>
        <taxon>fabids</taxon>
        <taxon>Fagales</taxon>
        <taxon>Fagaceae</taxon>
        <taxon>Lithocarpus</taxon>
    </lineage>
</organism>
<dbReference type="Proteomes" id="UP001459277">
    <property type="component" value="Unassembled WGS sequence"/>
</dbReference>
<gene>
    <name evidence="1" type="ORF">SO802_007033</name>
</gene>
<dbReference type="EMBL" id="JAZDWU010000002">
    <property type="protein sequence ID" value="KAL0011925.1"/>
    <property type="molecule type" value="Genomic_DNA"/>
</dbReference>
<comment type="caution">
    <text evidence="1">The sequence shown here is derived from an EMBL/GenBank/DDBJ whole genome shotgun (WGS) entry which is preliminary data.</text>
</comment>
<dbReference type="AlphaFoldDB" id="A0AAW2DMI8"/>
<name>A0AAW2DMI8_9ROSI</name>
<reference evidence="1 2" key="1">
    <citation type="submission" date="2024-01" db="EMBL/GenBank/DDBJ databases">
        <title>A telomere-to-telomere, gap-free genome of sweet tea (Lithocarpus litseifolius).</title>
        <authorList>
            <person name="Zhou J."/>
        </authorList>
    </citation>
    <scope>NUCLEOTIDE SEQUENCE [LARGE SCALE GENOMIC DNA]</scope>
    <source>
        <strain evidence="1">Zhou-2022a</strain>
        <tissue evidence="1">Leaf</tissue>
    </source>
</reference>
<evidence type="ECO:0000313" key="1">
    <source>
        <dbReference type="EMBL" id="KAL0011925.1"/>
    </source>
</evidence>
<sequence length="96" mass="11386">MSNKIYEVQKELDKGFHLYGYINRIIVYGPRPLARKLFGKRKITKDPKSMTTKGRVPLYFPISYCVLRGNYGTIHEHEQYEDNFDLLDYDNYADTN</sequence>
<keyword evidence="2" id="KW-1185">Reference proteome</keyword>